<keyword evidence="2" id="KW-1185">Reference proteome</keyword>
<dbReference type="EMBL" id="KN831982">
    <property type="protein sequence ID" value="KIO02425.1"/>
    <property type="molecule type" value="Genomic_DNA"/>
</dbReference>
<accession>A0A0C3NNI0</accession>
<dbReference type="Proteomes" id="UP000054217">
    <property type="component" value="Unassembled WGS sequence"/>
</dbReference>
<proteinExistence type="predicted"/>
<gene>
    <name evidence="1" type="ORF">M404DRAFT_1002449</name>
</gene>
<dbReference type="InParanoid" id="A0A0C3NNI0"/>
<evidence type="ECO:0000313" key="2">
    <source>
        <dbReference type="Proteomes" id="UP000054217"/>
    </source>
</evidence>
<evidence type="ECO:0000313" key="1">
    <source>
        <dbReference type="EMBL" id="KIO02425.1"/>
    </source>
</evidence>
<name>A0A0C3NNI0_PISTI</name>
<dbReference type="AlphaFoldDB" id="A0A0C3NNI0"/>
<reference evidence="2" key="2">
    <citation type="submission" date="2015-01" db="EMBL/GenBank/DDBJ databases">
        <title>Evolutionary Origins and Diversification of the Mycorrhizal Mutualists.</title>
        <authorList>
            <consortium name="DOE Joint Genome Institute"/>
            <consortium name="Mycorrhizal Genomics Consortium"/>
            <person name="Kohler A."/>
            <person name="Kuo A."/>
            <person name="Nagy L.G."/>
            <person name="Floudas D."/>
            <person name="Copeland A."/>
            <person name="Barry K.W."/>
            <person name="Cichocki N."/>
            <person name="Veneault-Fourrey C."/>
            <person name="LaButti K."/>
            <person name="Lindquist E.A."/>
            <person name="Lipzen A."/>
            <person name="Lundell T."/>
            <person name="Morin E."/>
            <person name="Murat C."/>
            <person name="Riley R."/>
            <person name="Ohm R."/>
            <person name="Sun H."/>
            <person name="Tunlid A."/>
            <person name="Henrissat B."/>
            <person name="Grigoriev I.V."/>
            <person name="Hibbett D.S."/>
            <person name="Martin F."/>
        </authorList>
    </citation>
    <scope>NUCLEOTIDE SEQUENCE [LARGE SCALE GENOMIC DNA]</scope>
    <source>
        <strain evidence="2">Marx 270</strain>
    </source>
</reference>
<dbReference type="HOGENOM" id="CLU_2528356_0_0_1"/>
<reference evidence="1 2" key="1">
    <citation type="submission" date="2014-04" db="EMBL/GenBank/DDBJ databases">
        <authorList>
            <consortium name="DOE Joint Genome Institute"/>
            <person name="Kuo A."/>
            <person name="Kohler A."/>
            <person name="Costa M.D."/>
            <person name="Nagy L.G."/>
            <person name="Floudas D."/>
            <person name="Copeland A."/>
            <person name="Barry K.W."/>
            <person name="Cichocki N."/>
            <person name="Veneault-Fourrey C."/>
            <person name="LaButti K."/>
            <person name="Lindquist E.A."/>
            <person name="Lipzen A."/>
            <person name="Lundell T."/>
            <person name="Morin E."/>
            <person name="Murat C."/>
            <person name="Sun H."/>
            <person name="Tunlid A."/>
            <person name="Henrissat B."/>
            <person name="Grigoriev I.V."/>
            <person name="Hibbett D.S."/>
            <person name="Martin F."/>
            <person name="Nordberg H.P."/>
            <person name="Cantor M.N."/>
            <person name="Hua S.X."/>
        </authorList>
    </citation>
    <scope>NUCLEOTIDE SEQUENCE [LARGE SCALE GENOMIC DNA]</scope>
    <source>
        <strain evidence="1 2">Marx 270</strain>
    </source>
</reference>
<sequence length="84" mass="9192">MVGESPIQYSPGRKGTKIFAGLSRLLKDAPSEASSAPPLRGAGGIRWDVSLCYSAVAGRHQVWLIQIRWARVRPPSDCCDDYDC</sequence>
<protein>
    <submittedName>
        <fullName evidence="1">Uncharacterized protein</fullName>
    </submittedName>
</protein>
<organism evidence="1 2">
    <name type="scientific">Pisolithus tinctorius Marx 270</name>
    <dbReference type="NCBI Taxonomy" id="870435"/>
    <lineage>
        <taxon>Eukaryota</taxon>
        <taxon>Fungi</taxon>
        <taxon>Dikarya</taxon>
        <taxon>Basidiomycota</taxon>
        <taxon>Agaricomycotina</taxon>
        <taxon>Agaricomycetes</taxon>
        <taxon>Agaricomycetidae</taxon>
        <taxon>Boletales</taxon>
        <taxon>Sclerodermatineae</taxon>
        <taxon>Pisolithaceae</taxon>
        <taxon>Pisolithus</taxon>
    </lineage>
</organism>